<evidence type="ECO:0000256" key="2">
    <source>
        <dbReference type="ARBA" id="ARBA00012528"/>
    </source>
</evidence>
<feature type="transmembrane region" description="Helical" evidence="5">
    <location>
        <begin position="157"/>
        <end position="182"/>
    </location>
</feature>
<keyword evidence="4" id="KW-0175">Coiled coil</keyword>
<dbReference type="InterPro" id="IPR043128">
    <property type="entry name" value="Rev_trsase/Diguanyl_cyclase"/>
</dbReference>
<comment type="cofactor">
    <cofactor evidence="1">
        <name>Mg(2+)</name>
        <dbReference type="ChEBI" id="CHEBI:18420"/>
    </cofactor>
</comment>
<feature type="coiled-coil region" evidence="4">
    <location>
        <begin position="252"/>
        <end position="286"/>
    </location>
</feature>
<name>A0A558CRU0_9GAMM</name>
<feature type="transmembrane region" description="Helical" evidence="5">
    <location>
        <begin position="194"/>
        <end position="213"/>
    </location>
</feature>
<evidence type="ECO:0000256" key="3">
    <source>
        <dbReference type="ARBA" id="ARBA00034247"/>
    </source>
</evidence>
<organism evidence="7 8">
    <name type="scientific">Sedimenticola thiotaurini</name>
    <dbReference type="NCBI Taxonomy" id="1543721"/>
    <lineage>
        <taxon>Bacteria</taxon>
        <taxon>Pseudomonadati</taxon>
        <taxon>Pseudomonadota</taxon>
        <taxon>Gammaproteobacteria</taxon>
        <taxon>Chromatiales</taxon>
        <taxon>Sedimenticolaceae</taxon>
        <taxon>Sedimenticola</taxon>
    </lineage>
</organism>
<feature type="transmembrane region" description="Helical" evidence="5">
    <location>
        <begin position="94"/>
        <end position="115"/>
    </location>
</feature>
<feature type="transmembrane region" description="Helical" evidence="5">
    <location>
        <begin position="127"/>
        <end position="145"/>
    </location>
</feature>
<dbReference type="CDD" id="cd01949">
    <property type="entry name" value="GGDEF"/>
    <property type="match status" value="1"/>
</dbReference>
<proteinExistence type="predicted"/>
<comment type="catalytic activity">
    <reaction evidence="3">
        <text>2 GTP = 3',3'-c-di-GMP + 2 diphosphate</text>
        <dbReference type="Rhea" id="RHEA:24898"/>
        <dbReference type="ChEBI" id="CHEBI:33019"/>
        <dbReference type="ChEBI" id="CHEBI:37565"/>
        <dbReference type="ChEBI" id="CHEBI:58805"/>
        <dbReference type="EC" id="2.7.7.65"/>
    </reaction>
</comment>
<gene>
    <name evidence="7" type="ORF">FHK82_15665</name>
</gene>
<evidence type="ECO:0000256" key="1">
    <source>
        <dbReference type="ARBA" id="ARBA00001946"/>
    </source>
</evidence>
<keyword evidence="5" id="KW-0812">Transmembrane</keyword>
<dbReference type="FunFam" id="3.30.70.270:FF:000001">
    <property type="entry name" value="Diguanylate cyclase domain protein"/>
    <property type="match status" value="1"/>
</dbReference>
<evidence type="ECO:0000313" key="7">
    <source>
        <dbReference type="EMBL" id="TVT51476.1"/>
    </source>
</evidence>
<feature type="transmembrane region" description="Helical" evidence="5">
    <location>
        <begin position="68"/>
        <end position="88"/>
    </location>
</feature>
<dbReference type="InterPro" id="IPR029787">
    <property type="entry name" value="Nucleotide_cyclase"/>
</dbReference>
<feature type="transmembrane region" description="Helical" evidence="5">
    <location>
        <begin position="219"/>
        <end position="238"/>
    </location>
</feature>
<dbReference type="InterPro" id="IPR000160">
    <property type="entry name" value="GGDEF_dom"/>
</dbReference>
<dbReference type="SUPFAM" id="SSF55073">
    <property type="entry name" value="Nucleotide cyclase"/>
    <property type="match status" value="1"/>
</dbReference>
<dbReference type="EMBL" id="VMRY01000091">
    <property type="protein sequence ID" value="TVT51476.1"/>
    <property type="molecule type" value="Genomic_DNA"/>
</dbReference>
<dbReference type="GO" id="GO:0052621">
    <property type="term" value="F:diguanylate cyclase activity"/>
    <property type="evidence" value="ECO:0007669"/>
    <property type="project" value="UniProtKB-EC"/>
</dbReference>
<evidence type="ECO:0000313" key="8">
    <source>
        <dbReference type="Proteomes" id="UP000317355"/>
    </source>
</evidence>
<dbReference type="NCBIfam" id="TIGR00254">
    <property type="entry name" value="GGDEF"/>
    <property type="match status" value="1"/>
</dbReference>
<evidence type="ECO:0000256" key="4">
    <source>
        <dbReference type="SAM" id="Coils"/>
    </source>
</evidence>
<dbReference type="AlphaFoldDB" id="A0A558CRU0"/>
<comment type="caution">
    <text evidence="7">The sequence shown here is derived from an EMBL/GenBank/DDBJ whole genome shotgun (WGS) entry which is preliminary data.</text>
</comment>
<accession>A0A558CRU0</accession>
<keyword evidence="5" id="KW-0472">Membrane</keyword>
<evidence type="ECO:0000259" key="6">
    <source>
        <dbReference type="PROSITE" id="PS50887"/>
    </source>
</evidence>
<protein>
    <recommendedName>
        <fullName evidence="2">diguanylate cyclase</fullName>
        <ecNumber evidence="2">2.7.7.65</ecNumber>
    </recommendedName>
</protein>
<sequence>MRTLNASLFSVLLSLLVGGAVFIVFSPQGQWVHYPLHAFIEGLGTFIALLIAVLILMLRIYERLPVRYVWIISALIGMGIFDGFHAITEDPQSFIWLHSLAMLSGGLIFSFVWLPDAIAKQQYEGHLPLKILVIAIIISLLSLIFSSSIPPMFLDSAFSLLATVINLAAGVLFLIATAYFVLQHKLSKIRDNSIFASHCLLFGVSGFLFAFSAPWDGVWWYWHVLRFAAYMLVLYYFFMLSHAEERQLQLLNMELEDRVARRTEQLRNELKERERVEKELKHLATHDPLTGLYNRNELERRIAEDIDRANRYVHPLSIFMVDIDHFKAINDQYGHAGGDRVLRSVAFELERSLRKTDYVARFGGEEFLVVLPETSLSRAIDLGERMLKRVAKHEAKLGDERVALTISIGVASFPDTATNWSDLLDAADLAMYQAKHDGRNCLRSAKVTSPKQNA</sequence>
<dbReference type="EC" id="2.7.7.65" evidence="2"/>
<reference evidence="7 8" key="1">
    <citation type="submission" date="2019-07" db="EMBL/GenBank/DDBJ databases">
        <title>The pathways for chlorine oxyanion respiration interact through the shared metabolite chlorate.</title>
        <authorList>
            <person name="Barnum T.P."/>
            <person name="Cheng Y."/>
            <person name="Hill K.A."/>
            <person name="Lucas L.N."/>
            <person name="Carlson H.K."/>
            <person name="Coates J.D."/>
        </authorList>
    </citation>
    <scope>NUCLEOTIDE SEQUENCE [LARGE SCALE GENOMIC DNA]</scope>
    <source>
        <strain evidence="7">BK-3</strain>
    </source>
</reference>
<dbReference type="InterPro" id="IPR050469">
    <property type="entry name" value="Diguanylate_Cyclase"/>
</dbReference>
<dbReference type="PANTHER" id="PTHR45138">
    <property type="entry name" value="REGULATORY COMPONENTS OF SENSORY TRANSDUCTION SYSTEM"/>
    <property type="match status" value="1"/>
</dbReference>
<dbReference type="SMART" id="SM00267">
    <property type="entry name" value="GGDEF"/>
    <property type="match status" value="1"/>
</dbReference>
<feature type="transmembrane region" description="Helical" evidence="5">
    <location>
        <begin position="38"/>
        <end position="61"/>
    </location>
</feature>
<dbReference type="PANTHER" id="PTHR45138:SF9">
    <property type="entry name" value="DIGUANYLATE CYCLASE DGCM-RELATED"/>
    <property type="match status" value="1"/>
</dbReference>
<feature type="domain" description="GGDEF" evidence="6">
    <location>
        <begin position="314"/>
        <end position="447"/>
    </location>
</feature>
<keyword evidence="5" id="KW-1133">Transmembrane helix</keyword>
<dbReference type="Gene3D" id="3.30.70.270">
    <property type="match status" value="1"/>
</dbReference>
<dbReference type="Pfam" id="PF00990">
    <property type="entry name" value="GGDEF"/>
    <property type="match status" value="1"/>
</dbReference>
<dbReference type="Proteomes" id="UP000317355">
    <property type="component" value="Unassembled WGS sequence"/>
</dbReference>
<evidence type="ECO:0000256" key="5">
    <source>
        <dbReference type="SAM" id="Phobius"/>
    </source>
</evidence>
<dbReference type="PROSITE" id="PS50887">
    <property type="entry name" value="GGDEF"/>
    <property type="match status" value="1"/>
</dbReference>